<comment type="caution">
    <text evidence="1">The sequence shown here is derived from an EMBL/GenBank/DDBJ whole genome shotgun (WGS) entry which is preliminary data.</text>
</comment>
<organism evidence="1 2">
    <name type="scientific">Leptospira borgpetersenii serovar Hardjo-bovis str. Sponselee</name>
    <dbReference type="NCBI Taxonomy" id="1303729"/>
    <lineage>
        <taxon>Bacteria</taxon>
        <taxon>Pseudomonadati</taxon>
        <taxon>Spirochaetota</taxon>
        <taxon>Spirochaetia</taxon>
        <taxon>Leptospirales</taxon>
        <taxon>Leptospiraceae</taxon>
        <taxon>Leptospira</taxon>
    </lineage>
</organism>
<dbReference type="Proteomes" id="UP000011873">
    <property type="component" value="Unassembled WGS sequence"/>
</dbReference>
<evidence type="ECO:0000313" key="2">
    <source>
        <dbReference type="Proteomes" id="UP000011873"/>
    </source>
</evidence>
<proteinExistence type="predicted"/>
<dbReference type="EMBL" id="ANMU01000156">
    <property type="protein sequence ID" value="EMJ78393.1"/>
    <property type="molecule type" value="Genomic_DNA"/>
</dbReference>
<gene>
    <name evidence="1" type="ORF">LEP1GSC016_0388</name>
</gene>
<name>M6BPX4_LEPBO</name>
<accession>M6BPX4</accession>
<reference evidence="1 2" key="1">
    <citation type="submission" date="2013-01" db="EMBL/GenBank/DDBJ databases">
        <authorList>
            <person name="Harkins D.M."/>
            <person name="Durkin A.S."/>
            <person name="Brinkac L.M."/>
            <person name="Haft D.H."/>
            <person name="Selengut J.D."/>
            <person name="Sanka R."/>
            <person name="DePew J."/>
            <person name="Purushe J."/>
            <person name="Galloway R.L."/>
            <person name="Vinetz J.M."/>
            <person name="Sutton G.G."/>
            <person name="Nierman W.C."/>
            <person name="Fouts D.E."/>
        </authorList>
    </citation>
    <scope>NUCLEOTIDE SEQUENCE [LARGE SCALE GENOMIC DNA]</scope>
    <source>
        <strain evidence="1 2">Sponselee CDC</strain>
    </source>
</reference>
<evidence type="ECO:0000313" key="1">
    <source>
        <dbReference type="EMBL" id="EMJ78393.1"/>
    </source>
</evidence>
<dbReference type="AlphaFoldDB" id="M6BPX4"/>
<sequence>MPAEAAHKVEKDFGIVRIKKAHFFKCSDKNGAFYLQKV</sequence>
<protein>
    <submittedName>
        <fullName evidence="1">Uncharacterized protein</fullName>
    </submittedName>
</protein>